<dbReference type="SMART" id="SM00382">
    <property type="entry name" value="AAA"/>
    <property type="match status" value="2"/>
</dbReference>
<organism evidence="6 7">
    <name type="scientific">Nocardioides lentus</name>
    <dbReference type="NCBI Taxonomy" id="338077"/>
    <lineage>
        <taxon>Bacteria</taxon>
        <taxon>Bacillati</taxon>
        <taxon>Actinomycetota</taxon>
        <taxon>Actinomycetes</taxon>
        <taxon>Propionibacteriales</taxon>
        <taxon>Nocardioidaceae</taxon>
        <taxon>Nocardioides</taxon>
    </lineage>
</organism>
<keyword evidence="3" id="KW-0547">Nucleotide-binding</keyword>
<protein>
    <submittedName>
        <fullName evidence="6">Sugar ABC transporter ATP-binding protein</fullName>
    </submittedName>
</protein>
<dbReference type="Gene3D" id="3.40.50.300">
    <property type="entry name" value="P-loop containing nucleotide triphosphate hydrolases"/>
    <property type="match status" value="2"/>
</dbReference>
<dbReference type="PROSITE" id="PS00211">
    <property type="entry name" value="ABC_TRANSPORTER_1"/>
    <property type="match status" value="1"/>
</dbReference>
<dbReference type="Pfam" id="PF00005">
    <property type="entry name" value="ABC_tran"/>
    <property type="match status" value="2"/>
</dbReference>
<evidence type="ECO:0000256" key="2">
    <source>
        <dbReference type="ARBA" id="ARBA00022737"/>
    </source>
</evidence>
<keyword evidence="1" id="KW-0813">Transport</keyword>
<name>A0ABP5A709_9ACTN</name>
<feature type="domain" description="ABC transporter" evidence="5">
    <location>
        <begin position="245"/>
        <end position="493"/>
    </location>
</feature>
<dbReference type="EMBL" id="BAAAMY010000001">
    <property type="protein sequence ID" value="GAA1904363.1"/>
    <property type="molecule type" value="Genomic_DNA"/>
</dbReference>
<dbReference type="InterPro" id="IPR003439">
    <property type="entry name" value="ABC_transporter-like_ATP-bd"/>
</dbReference>
<evidence type="ECO:0000256" key="3">
    <source>
        <dbReference type="ARBA" id="ARBA00022741"/>
    </source>
</evidence>
<dbReference type="SUPFAM" id="SSF52540">
    <property type="entry name" value="P-loop containing nucleoside triphosphate hydrolases"/>
    <property type="match status" value="2"/>
</dbReference>
<dbReference type="InterPro" id="IPR017871">
    <property type="entry name" value="ABC_transporter-like_CS"/>
</dbReference>
<dbReference type="CDD" id="cd03216">
    <property type="entry name" value="ABC_Carb_Monos_I"/>
    <property type="match status" value="1"/>
</dbReference>
<dbReference type="PROSITE" id="PS50893">
    <property type="entry name" value="ABC_TRANSPORTER_2"/>
    <property type="match status" value="2"/>
</dbReference>
<dbReference type="InterPro" id="IPR003593">
    <property type="entry name" value="AAA+_ATPase"/>
</dbReference>
<evidence type="ECO:0000256" key="4">
    <source>
        <dbReference type="ARBA" id="ARBA00022840"/>
    </source>
</evidence>
<evidence type="ECO:0000256" key="1">
    <source>
        <dbReference type="ARBA" id="ARBA00022448"/>
    </source>
</evidence>
<reference evidence="7" key="1">
    <citation type="journal article" date="2019" name="Int. J. Syst. Evol. Microbiol.">
        <title>The Global Catalogue of Microorganisms (GCM) 10K type strain sequencing project: providing services to taxonomists for standard genome sequencing and annotation.</title>
        <authorList>
            <consortium name="The Broad Institute Genomics Platform"/>
            <consortium name="The Broad Institute Genome Sequencing Center for Infectious Disease"/>
            <person name="Wu L."/>
            <person name="Ma J."/>
        </authorList>
    </citation>
    <scope>NUCLEOTIDE SEQUENCE [LARGE SCALE GENOMIC DNA]</scope>
    <source>
        <strain evidence="7">JCM 14046</strain>
    </source>
</reference>
<dbReference type="Proteomes" id="UP001501612">
    <property type="component" value="Unassembled WGS sequence"/>
</dbReference>
<dbReference type="InterPro" id="IPR027417">
    <property type="entry name" value="P-loop_NTPase"/>
</dbReference>
<dbReference type="RefSeq" id="WP_344002243.1">
    <property type="nucleotide sequence ID" value="NZ_BAAAMY010000001.1"/>
</dbReference>
<keyword evidence="7" id="KW-1185">Reference proteome</keyword>
<evidence type="ECO:0000313" key="6">
    <source>
        <dbReference type="EMBL" id="GAA1904363.1"/>
    </source>
</evidence>
<dbReference type="PANTHER" id="PTHR43790:SF9">
    <property type="entry name" value="GALACTOFURANOSE TRANSPORTER ATP-BINDING PROTEIN YTFR"/>
    <property type="match status" value="1"/>
</dbReference>
<evidence type="ECO:0000313" key="7">
    <source>
        <dbReference type="Proteomes" id="UP001501612"/>
    </source>
</evidence>
<dbReference type="InterPro" id="IPR050107">
    <property type="entry name" value="ABC_carbohydrate_import_ATPase"/>
</dbReference>
<dbReference type="PANTHER" id="PTHR43790">
    <property type="entry name" value="CARBOHYDRATE TRANSPORT ATP-BINDING PROTEIN MG119-RELATED"/>
    <property type="match status" value="1"/>
</dbReference>
<gene>
    <name evidence="6" type="ORF">GCM10009737_01330</name>
</gene>
<dbReference type="GO" id="GO:0005524">
    <property type="term" value="F:ATP binding"/>
    <property type="evidence" value="ECO:0007669"/>
    <property type="project" value="UniProtKB-KW"/>
</dbReference>
<accession>A0ABP5A709</accession>
<keyword evidence="4 6" id="KW-0067">ATP-binding</keyword>
<dbReference type="CDD" id="cd03215">
    <property type="entry name" value="ABC_Carb_Monos_II"/>
    <property type="match status" value="1"/>
</dbReference>
<keyword evidence="2" id="KW-0677">Repeat</keyword>
<proteinExistence type="predicted"/>
<sequence length="507" mass="52810">MSTTPRLEVRGVSKTYGAVTALDRVALDVRPGEVHALLGHNGAGKSTMVKVLAGVVRPDAGTVLVDGEEVAPRNPRQARAAGIALVDQELSLVGSLTVEENLALGAPRGSVPDAARLRDVLDRLGLAHVGLRAPVARLTLGEQQLVEIARALSRDARVLILDEPTATLSDAEIAMVFTAVRGMAAEGRSVIYVSHRLGEVLELCQRATVFRDGRAVGTRDVAELDRDSIVEMMLGHVPAGTERPARADDGAAPALRVTGLSVPPRLAGLDLEVRPGEIVGLAGQIGCGASEVLRALAGLEPEAEGRVEVAGRTLRPGRPLRSAAGGVRYTTADRKSDGLFLGHSIARNIVATRLPGCGTAGVLRPAAERRQLAALLELTGIPAARRRLPVGSLSGGNQQKVLVARSLQLEPCHLLLLDEPTRGVDVGGRADIHALVRRAADAGAAVVFASTELDEVLELSDTVVTMFGGRVVARHPRAGLSAARVLADTTHGAPGAAPTPREAVTVA</sequence>
<evidence type="ECO:0000259" key="5">
    <source>
        <dbReference type="PROSITE" id="PS50893"/>
    </source>
</evidence>
<feature type="domain" description="ABC transporter" evidence="5">
    <location>
        <begin position="7"/>
        <end position="237"/>
    </location>
</feature>
<comment type="caution">
    <text evidence="6">The sequence shown here is derived from an EMBL/GenBank/DDBJ whole genome shotgun (WGS) entry which is preliminary data.</text>
</comment>